<protein>
    <submittedName>
        <fullName evidence="7">LysR family transcriptional regulator</fullName>
    </submittedName>
</protein>
<dbReference type="GO" id="GO:0003700">
    <property type="term" value="F:DNA-binding transcription factor activity"/>
    <property type="evidence" value="ECO:0007669"/>
    <property type="project" value="InterPro"/>
</dbReference>
<evidence type="ECO:0000256" key="3">
    <source>
        <dbReference type="ARBA" id="ARBA00023125"/>
    </source>
</evidence>
<evidence type="ECO:0000313" key="8">
    <source>
        <dbReference type="Proteomes" id="UP000432464"/>
    </source>
</evidence>
<gene>
    <name evidence="7" type="ORF">GLP40_21800</name>
</gene>
<proteinExistence type="inferred from homology"/>
<dbReference type="Pfam" id="PF00126">
    <property type="entry name" value="HTH_1"/>
    <property type="match status" value="1"/>
</dbReference>
<name>A0A6I3KX41_9NOCA</name>
<comment type="caution">
    <text evidence="7">The sequence shown here is derived from an EMBL/GenBank/DDBJ whole genome shotgun (WGS) entry which is preliminary data.</text>
</comment>
<dbReference type="Gene3D" id="1.10.10.10">
    <property type="entry name" value="Winged helix-like DNA-binding domain superfamily/Winged helix DNA-binding domain"/>
    <property type="match status" value="1"/>
</dbReference>
<accession>A0A6I3KX41</accession>
<dbReference type="Gene3D" id="3.40.190.290">
    <property type="match status" value="1"/>
</dbReference>
<dbReference type="PRINTS" id="PR00039">
    <property type="entry name" value="HTHLYSR"/>
</dbReference>
<keyword evidence="5" id="KW-0804">Transcription</keyword>
<dbReference type="Pfam" id="PF03466">
    <property type="entry name" value="LysR_substrate"/>
    <property type="match status" value="1"/>
</dbReference>
<dbReference type="PANTHER" id="PTHR30346:SF0">
    <property type="entry name" value="HCA OPERON TRANSCRIPTIONAL ACTIVATOR HCAR"/>
    <property type="match status" value="1"/>
</dbReference>
<sequence>MTDLDLAAVRAFVTAVDEGQFGYAAAVLGLTQQAVSKRIAKLEGQLGVSLFDRASSGSVVSAAGKRVLPHARSLLEIAADTVVAARPETRPLRIAVQSEREAAADLVRYYADRHPEADIELVIGTAFRSGRDALLNGRVDATFARPYGGPRRLPSGIGIVAALVDPWHLLVGKKHPLAGRPAVTPADIVPYPSWAPGASVPSEWADYYGDWAEFSGITILTGREPGGEPEREDDRARGLFGKSGVLDRIAASDSLSMFAAAGLHLPWHPHIRRLPVLDPTPAYPYALLWSTADPHPAAPDLIDHVRDNYSADILADCWIPESDRAIFQP</sequence>
<evidence type="ECO:0000313" key="7">
    <source>
        <dbReference type="EMBL" id="MTE15393.1"/>
    </source>
</evidence>
<reference evidence="7 8" key="1">
    <citation type="submission" date="2019-11" db="EMBL/GenBank/DDBJ databases">
        <title>Nocardia sp. nov. CT2-14 isolated from soil.</title>
        <authorList>
            <person name="Kanchanasin P."/>
            <person name="Tanasupawat S."/>
            <person name="Yuki M."/>
            <person name="Kudo T."/>
        </authorList>
    </citation>
    <scope>NUCLEOTIDE SEQUENCE [LARGE SCALE GENOMIC DNA]</scope>
    <source>
        <strain evidence="7 8">CT2-14</strain>
    </source>
</reference>
<dbReference type="RefSeq" id="WP_154789837.1">
    <property type="nucleotide sequence ID" value="NZ_WMBB01000010.1"/>
</dbReference>
<dbReference type="InterPro" id="IPR036388">
    <property type="entry name" value="WH-like_DNA-bd_sf"/>
</dbReference>
<dbReference type="GO" id="GO:0032993">
    <property type="term" value="C:protein-DNA complex"/>
    <property type="evidence" value="ECO:0007669"/>
    <property type="project" value="TreeGrafter"/>
</dbReference>
<dbReference type="PROSITE" id="PS50931">
    <property type="entry name" value="HTH_LYSR"/>
    <property type="match status" value="1"/>
</dbReference>
<evidence type="ECO:0000256" key="2">
    <source>
        <dbReference type="ARBA" id="ARBA00023015"/>
    </source>
</evidence>
<organism evidence="7 8">
    <name type="scientific">Nocardia aurantiaca</name>
    <dbReference type="NCBI Taxonomy" id="2675850"/>
    <lineage>
        <taxon>Bacteria</taxon>
        <taxon>Bacillati</taxon>
        <taxon>Actinomycetota</taxon>
        <taxon>Actinomycetes</taxon>
        <taxon>Mycobacteriales</taxon>
        <taxon>Nocardiaceae</taxon>
        <taxon>Nocardia</taxon>
    </lineage>
</organism>
<dbReference type="Proteomes" id="UP000432464">
    <property type="component" value="Unassembled WGS sequence"/>
</dbReference>
<dbReference type="InterPro" id="IPR005119">
    <property type="entry name" value="LysR_subst-bd"/>
</dbReference>
<evidence type="ECO:0000256" key="4">
    <source>
        <dbReference type="ARBA" id="ARBA00023159"/>
    </source>
</evidence>
<keyword evidence="3" id="KW-0238">DNA-binding</keyword>
<evidence type="ECO:0000256" key="1">
    <source>
        <dbReference type="ARBA" id="ARBA00009437"/>
    </source>
</evidence>
<evidence type="ECO:0000256" key="5">
    <source>
        <dbReference type="ARBA" id="ARBA00023163"/>
    </source>
</evidence>
<feature type="domain" description="HTH lysR-type" evidence="6">
    <location>
        <begin position="4"/>
        <end position="61"/>
    </location>
</feature>
<dbReference type="AlphaFoldDB" id="A0A6I3KX41"/>
<dbReference type="InterPro" id="IPR000847">
    <property type="entry name" value="LysR_HTH_N"/>
</dbReference>
<dbReference type="SUPFAM" id="SSF53850">
    <property type="entry name" value="Periplasmic binding protein-like II"/>
    <property type="match status" value="1"/>
</dbReference>
<evidence type="ECO:0000259" key="6">
    <source>
        <dbReference type="PROSITE" id="PS50931"/>
    </source>
</evidence>
<dbReference type="InterPro" id="IPR036390">
    <property type="entry name" value="WH_DNA-bd_sf"/>
</dbReference>
<comment type="similarity">
    <text evidence="1">Belongs to the LysR transcriptional regulatory family.</text>
</comment>
<dbReference type="GO" id="GO:0003677">
    <property type="term" value="F:DNA binding"/>
    <property type="evidence" value="ECO:0007669"/>
    <property type="project" value="UniProtKB-KW"/>
</dbReference>
<dbReference type="EMBL" id="WMBB01000010">
    <property type="protein sequence ID" value="MTE15393.1"/>
    <property type="molecule type" value="Genomic_DNA"/>
</dbReference>
<dbReference type="SUPFAM" id="SSF46785">
    <property type="entry name" value="Winged helix' DNA-binding domain"/>
    <property type="match status" value="1"/>
</dbReference>
<keyword evidence="2" id="KW-0805">Transcription regulation</keyword>
<keyword evidence="4" id="KW-0010">Activator</keyword>
<dbReference type="PANTHER" id="PTHR30346">
    <property type="entry name" value="TRANSCRIPTIONAL DUAL REGULATOR HCAR-RELATED"/>
    <property type="match status" value="1"/>
</dbReference>
<keyword evidence="8" id="KW-1185">Reference proteome</keyword>